<feature type="binding site" evidence="10">
    <location>
        <position position="254"/>
    </location>
    <ligand>
        <name>S-adenosyl-L-methionine</name>
        <dbReference type="ChEBI" id="CHEBI:59789"/>
    </ligand>
</feature>
<evidence type="ECO:0000256" key="7">
    <source>
        <dbReference type="ARBA" id="ARBA00032166"/>
    </source>
</evidence>
<dbReference type="PROSITE" id="PS51675">
    <property type="entry name" value="SAM_MT_TRM10"/>
    <property type="match status" value="1"/>
</dbReference>
<keyword evidence="14" id="KW-1185">Reference proteome</keyword>
<comment type="catalytic activity">
    <reaction evidence="8">
        <text>guanosine(9) in tRNA + S-adenosyl-L-methionine = N(1)-methylguanosine(9) in tRNA + S-adenosyl-L-homocysteine + H(+)</text>
        <dbReference type="Rhea" id="RHEA:43156"/>
        <dbReference type="Rhea" id="RHEA-COMP:10367"/>
        <dbReference type="Rhea" id="RHEA-COMP:10368"/>
        <dbReference type="ChEBI" id="CHEBI:15378"/>
        <dbReference type="ChEBI" id="CHEBI:57856"/>
        <dbReference type="ChEBI" id="CHEBI:59789"/>
        <dbReference type="ChEBI" id="CHEBI:73542"/>
        <dbReference type="ChEBI" id="CHEBI:74269"/>
        <dbReference type="EC" id="2.1.1.221"/>
    </reaction>
</comment>
<feature type="binding site" evidence="10">
    <location>
        <position position="208"/>
    </location>
    <ligand>
        <name>S-adenosyl-L-methionine</name>
        <dbReference type="ChEBI" id="CHEBI:59789"/>
    </ligand>
</feature>
<evidence type="ECO:0000313" key="14">
    <source>
        <dbReference type="Proteomes" id="UP000019384"/>
    </source>
</evidence>
<dbReference type="GO" id="GO:0002939">
    <property type="term" value="P:tRNA N1-guanine methylation"/>
    <property type="evidence" value="ECO:0007669"/>
    <property type="project" value="EnsemblFungi"/>
</dbReference>
<accession>W6MRE8</accession>
<dbReference type="PIRSF" id="PIRSF016323">
    <property type="entry name" value="tRNA_m1G_mtfrase_met"/>
    <property type="match status" value="1"/>
</dbReference>
<feature type="binding site" evidence="10">
    <location>
        <position position="228"/>
    </location>
    <ligand>
        <name>S-adenosyl-L-methionine</name>
        <dbReference type="ChEBI" id="CHEBI:59789"/>
    </ligand>
</feature>
<dbReference type="GeneID" id="34517820"/>
<dbReference type="STRING" id="1382522.W6MRE8"/>
<dbReference type="InterPro" id="IPR028564">
    <property type="entry name" value="MT_TRM10-typ"/>
</dbReference>
<evidence type="ECO:0000256" key="11">
    <source>
        <dbReference type="SAM" id="MobiDB-lite"/>
    </source>
</evidence>
<reference evidence="13" key="2">
    <citation type="submission" date="2014-02" db="EMBL/GenBank/DDBJ databases">
        <title>Complete DNA sequence of /Kuraishia capsulata/ illustrates novel genomic features among budding yeasts (/Saccharomycotina/).</title>
        <authorList>
            <person name="Morales L."/>
            <person name="Noel B."/>
            <person name="Porcel B."/>
            <person name="Marcet-Houben M."/>
            <person name="Hullo M-F."/>
            <person name="Sacerdot C."/>
            <person name="Tekaia F."/>
            <person name="Leh-Louis V."/>
            <person name="Despons L."/>
            <person name="Khanna V."/>
            <person name="Aury J-M."/>
            <person name="Barbe V."/>
            <person name="Couloux A."/>
            <person name="Labadie K."/>
            <person name="Pelletier E."/>
            <person name="Souciet J-L."/>
            <person name="Boekhout T."/>
            <person name="Gabaldon T."/>
            <person name="Wincker P."/>
            <person name="Dujon B."/>
        </authorList>
    </citation>
    <scope>NUCLEOTIDE SEQUENCE</scope>
    <source>
        <strain evidence="13">CBS 1993</strain>
    </source>
</reference>
<protein>
    <recommendedName>
        <fullName evidence="2">tRNA (guanine(9)-N1)-methyltransferase</fullName>
        <ecNumber evidence="1">2.1.1.221</ecNumber>
    </recommendedName>
    <alternativeName>
        <fullName evidence="7">tRNA methyltransferase 10</fullName>
    </alternativeName>
    <alternativeName>
        <fullName evidence="6">tRNA(m1G9)-methyltransferase</fullName>
    </alternativeName>
</protein>
<feature type="binding site" evidence="10">
    <location>
        <position position="240"/>
    </location>
    <ligand>
        <name>S-adenosyl-L-methionine</name>
        <dbReference type="ChEBI" id="CHEBI:59789"/>
    </ligand>
</feature>
<dbReference type="EMBL" id="HG793125">
    <property type="protein sequence ID" value="CDK24415.1"/>
    <property type="molecule type" value="Genomic_DNA"/>
</dbReference>
<dbReference type="Gene3D" id="3.40.1280.30">
    <property type="match status" value="1"/>
</dbReference>
<keyword evidence="5" id="KW-0949">S-adenosyl-L-methionine</keyword>
<evidence type="ECO:0000256" key="8">
    <source>
        <dbReference type="ARBA" id="ARBA00048434"/>
    </source>
</evidence>
<dbReference type="Proteomes" id="UP000019384">
    <property type="component" value="Unassembled WGS sequence"/>
</dbReference>
<evidence type="ECO:0000256" key="5">
    <source>
        <dbReference type="ARBA" id="ARBA00022691"/>
    </source>
</evidence>
<evidence type="ECO:0000313" key="13">
    <source>
        <dbReference type="EMBL" id="CDK24415.1"/>
    </source>
</evidence>
<feature type="region of interest" description="Disordered" evidence="11">
    <location>
        <begin position="22"/>
        <end position="52"/>
    </location>
</feature>
<dbReference type="AlphaFoldDB" id="W6MRE8"/>
<feature type="domain" description="SAM-dependent MTase TRM10-type" evidence="12">
    <location>
        <begin position="103"/>
        <end position="301"/>
    </location>
</feature>
<sequence>MSQTEGEAPISDETSVVVEAAVGESSTVPDVLPKRNDEIPEGMTKSQWKKLRRRQRFDERKEEFKEFKRAKRQQQRVNRKITMQKAIADGKDLAELYPSKAKPKPKPEDQVSSGCKVIMDCDFDDLMLEKEVVSLSNQLTRCYSDNRRNKYHVDLQICSFNKRLKQRFETTLSDYTNWDDNIQFLEDDLEAVLKSEDPESDLSNVVYLSADTDDVLEELKEGEIYVVGGIVDKGRHKFLCKNKAEKLGIKTKRLPIDEFIKLSGRRVLATSHVFELLLKWFEYRDWKRSFEEVIPQRKLVEETGVSSEEKTEDVIQGHNEAVA</sequence>
<evidence type="ECO:0000256" key="6">
    <source>
        <dbReference type="ARBA" id="ARBA00031792"/>
    </source>
</evidence>
<dbReference type="GO" id="GO:0052905">
    <property type="term" value="F:tRNA (guanosine(9)-N1)-methyltransferase activity"/>
    <property type="evidence" value="ECO:0007669"/>
    <property type="project" value="UniProtKB-EC"/>
</dbReference>
<organism evidence="13 14">
    <name type="scientific">Kuraishia capsulata CBS 1993</name>
    <dbReference type="NCBI Taxonomy" id="1382522"/>
    <lineage>
        <taxon>Eukaryota</taxon>
        <taxon>Fungi</taxon>
        <taxon>Dikarya</taxon>
        <taxon>Ascomycota</taxon>
        <taxon>Saccharomycotina</taxon>
        <taxon>Pichiomycetes</taxon>
        <taxon>Pichiales</taxon>
        <taxon>Pichiaceae</taxon>
        <taxon>Kuraishia</taxon>
    </lineage>
</organism>
<proteinExistence type="predicted"/>
<feature type="active site" description="Proton acceptor" evidence="9">
    <location>
        <position position="232"/>
    </location>
</feature>
<evidence type="ECO:0000256" key="2">
    <source>
        <dbReference type="ARBA" id="ARBA00020451"/>
    </source>
</evidence>
<dbReference type="InterPro" id="IPR007356">
    <property type="entry name" value="tRNA_m1G_MeTrfase_euk"/>
</dbReference>
<dbReference type="CDD" id="cd18089">
    <property type="entry name" value="SPOUT_Trm10-like"/>
    <property type="match status" value="1"/>
</dbReference>
<dbReference type="OrthoDB" id="278300at2759"/>
<evidence type="ECO:0000256" key="4">
    <source>
        <dbReference type="ARBA" id="ARBA00022679"/>
    </source>
</evidence>
<evidence type="ECO:0000256" key="3">
    <source>
        <dbReference type="ARBA" id="ARBA00022603"/>
    </source>
</evidence>
<dbReference type="PANTHER" id="PTHR13563:SF13">
    <property type="entry name" value="TRNA METHYLTRANSFERASE 10 HOMOLOG A"/>
    <property type="match status" value="1"/>
</dbReference>
<evidence type="ECO:0000256" key="1">
    <source>
        <dbReference type="ARBA" id="ARBA00012797"/>
    </source>
</evidence>
<dbReference type="InterPro" id="IPR016653">
    <property type="entry name" value="TRM10/TRM10A"/>
</dbReference>
<dbReference type="GO" id="GO:0000049">
    <property type="term" value="F:tRNA binding"/>
    <property type="evidence" value="ECO:0007669"/>
    <property type="project" value="TreeGrafter"/>
</dbReference>
<dbReference type="HOGENOM" id="CLU_034384_1_0_1"/>
<evidence type="ECO:0000256" key="10">
    <source>
        <dbReference type="PIRSR" id="PIRSR016323-2"/>
    </source>
</evidence>
<dbReference type="EC" id="2.1.1.221" evidence="1"/>
<dbReference type="GO" id="GO:0005634">
    <property type="term" value="C:nucleus"/>
    <property type="evidence" value="ECO:0007669"/>
    <property type="project" value="TreeGrafter"/>
</dbReference>
<gene>
    <name evidence="13" type="ORF">KUCA_T00000377001</name>
</gene>
<keyword evidence="4" id="KW-0808">Transferase</keyword>
<dbReference type="PANTHER" id="PTHR13563">
    <property type="entry name" value="TRNA (GUANINE-9-) METHYLTRANSFERASE"/>
    <property type="match status" value="1"/>
</dbReference>
<name>W6MRE8_9ASCO</name>
<evidence type="ECO:0000259" key="12">
    <source>
        <dbReference type="PROSITE" id="PS51675"/>
    </source>
</evidence>
<reference evidence="13" key="1">
    <citation type="submission" date="2013-12" db="EMBL/GenBank/DDBJ databases">
        <authorList>
            <person name="Genoscope - CEA"/>
        </authorList>
    </citation>
    <scope>NUCLEOTIDE SEQUENCE</scope>
    <source>
        <strain evidence="13">CBS 1993</strain>
    </source>
</reference>
<keyword evidence="3" id="KW-0489">Methyltransferase</keyword>
<dbReference type="InterPro" id="IPR038459">
    <property type="entry name" value="MT_TRM10-typ_sf"/>
</dbReference>
<dbReference type="RefSeq" id="XP_022456432.1">
    <property type="nucleotide sequence ID" value="XM_022604912.1"/>
</dbReference>
<evidence type="ECO:0000256" key="9">
    <source>
        <dbReference type="PIRSR" id="PIRSR016323-1"/>
    </source>
</evidence>